<name>A0AAV8SDI1_9ROSI</name>
<dbReference type="PANTHER" id="PTHR31344">
    <property type="entry name" value="NUCLEAR PORE COMPLEX PROTEIN NUP205"/>
    <property type="match status" value="1"/>
</dbReference>
<organism evidence="3 4">
    <name type="scientific">Erythroxylum novogranatense</name>
    <dbReference type="NCBI Taxonomy" id="1862640"/>
    <lineage>
        <taxon>Eukaryota</taxon>
        <taxon>Viridiplantae</taxon>
        <taxon>Streptophyta</taxon>
        <taxon>Embryophyta</taxon>
        <taxon>Tracheophyta</taxon>
        <taxon>Spermatophyta</taxon>
        <taxon>Magnoliopsida</taxon>
        <taxon>eudicotyledons</taxon>
        <taxon>Gunneridae</taxon>
        <taxon>Pentapetalae</taxon>
        <taxon>rosids</taxon>
        <taxon>fabids</taxon>
        <taxon>Malpighiales</taxon>
        <taxon>Erythroxylaceae</taxon>
        <taxon>Erythroxylum</taxon>
    </lineage>
</organism>
<dbReference type="PROSITE" id="PS51840">
    <property type="entry name" value="C2_NT"/>
    <property type="match status" value="1"/>
</dbReference>
<feature type="compositionally biased region" description="Polar residues" evidence="1">
    <location>
        <begin position="259"/>
        <end position="270"/>
    </location>
</feature>
<evidence type="ECO:0000259" key="2">
    <source>
        <dbReference type="PROSITE" id="PS51840"/>
    </source>
</evidence>
<dbReference type="GO" id="GO:0005643">
    <property type="term" value="C:nuclear pore"/>
    <property type="evidence" value="ECO:0007669"/>
    <property type="project" value="InterPro"/>
</dbReference>
<feature type="region of interest" description="Disordered" evidence="1">
    <location>
        <begin position="198"/>
        <end position="286"/>
    </location>
</feature>
<dbReference type="EMBL" id="JAIWQS010000011">
    <property type="protein sequence ID" value="KAJ8750204.1"/>
    <property type="molecule type" value="Genomic_DNA"/>
</dbReference>
<gene>
    <name evidence="3" type="ORF">K2173_014119</name>
</gene>
<feature type="compositionally biased region" description="Polar residues" evidence="1">
    <location>
        <begin position="211"/>
        <end position="230"/>
    </location>
</feature>
<evidence type="ECO:0000313" key="3">
    <source>
        <dbReference type="EMBL" id="KAJ8750204.1"/>
    </source>
</evidence>
<feature type="region of interest" description="Disordered" evidence="1">
    <location>
        <begin position="397"/>
        <end position="420"/>
    </location>
</feature>
<evidence type="ECO:0000256" key="1">
    <source>
        <dbReference type="SAM" id="MobiDB-lite"/>
    </source>
</evidence>
<keyword evidence="4" id="KW-1185">Reference proteome</keyword>
<dbReference type="Pfam" id="PF10358">
    <property type="entry name" value="NT-C2"/>
    <property type="match status" value="1"/>
</dbReference>
<feature type="compositionally biased region" description="Polar residues" evidence="1">
    <location>
        <begin position="397"/>
        <end position="414"/>
    </location>
</feature>
<dbReference type="Proteomes" id="UP001159364">
    <property type="component" value="Linkage Group LG11"/>
</dbReference>
<feature type="region of interest" description="Disordered" evidence="1">
    <location>
        <begin position="160"/>
        <end position="180"/>
    </location>
</feature>
<dbReference type="InterPro" id="IPR021827">
    <property type="entry name" value="Nup186/Nup192/Nup205"/>
</dbReference>
<reference evidence="3 4" key="1">
    <citation type="submission" date="2021-09" db="EMBL/GenBank/DDBJ databases">
        <title>Genomic insights and catalytic innovation underlie evolution of tropane alkaloids biosynthesis.</title>
        <authorList>
            <person name="Wang Y.-J."/>
            <person name="Tian T."/>
            <person name="Huang J.-P."/>
            <person name="Huang S.-X."/>
        </authorList>
    </citation>
    <scope>NUCLEOTIDE SEQUENCE [LARGE SCALE GENOMIC DNA]</scope>
    <source>
        <strain evidence="3">KIB-2018</strain>
        <tissue evidence="3">Leaf</tissue>
    </source>
</reference>
<dbReference type="PANTHER" id="PTHR31344:SF15">
    <property type="entry name" value="EEIG1_EHBP1 PROTEIN AMINO-TERMINAL DOMAIN PROTEIN"/>
    <property type="match status" value="1"/>
</dbReference>
<protein>
    <recommendedName>
        <fullName evidence="2">C2 NT-type domain-containing protein</fullName>
    </recommendedName>
</protein>
<feature type="compositionally biased region" description="Acidic residues" evidence="1">
    <location>
        <begin position="198"/>
        <end position="208"/>
    </location>
</feature>
<dbReference type="InterPro" id="IPR019448">
    <property type="entry name" value="NT-C2"/>
</dbReference>
<sequence>MVLGLSAKGKKGASLQVNYLIHIQEIKPWPPSQSLRSLRSVLIQWEGGGRCSGSTNTVVPSLGSIVGEGKIEFNESFKLPVILVRDMSAKGKDGDTFQKNCVEFNLCEPRRDKMQLLATALIDLADYGVIKESMFISVPVNSKRSFRSTSEPMLYIKVQPIGKGSSGSSSRDGLAKVSSLDKNGESVSALMNEEYAEEAEVSSFTDDDVSSHSSLTNGSLASQNGENGTESKGMVSKDHKVGQKLALPNDISPPENSDEAQSAHSSSPYTSEDKREEANTSTVSERHLDIVLEAHDKVPSIKSIAEVDTEQDSKQNVTGYFPDECENLSASNLSFTNSGDLPVNEADCGKYRGAGKCSLKDIPQESINISSTQDMIEKEPHENESRTLVDTLAQVSTRCDGSPMSNSLSSTTETGTKENLPKTDRLKLVKSVRSQSDSVRSSKLVSKSQHNEVTEFAASGEVDNSAGKFKVTERVNSKVYQTNTRTTNMDNRIQKLEYKIKMLEGELREAAAIEAALYAVVAEHGSSMSKVHAPARRLARLYLHTYKEYSQTRRASAARSAVSGLVLVAKACGNDVPRLTFWLSNCVVLRTIICQAISDEVLRLPTRPHKDKNVVTERKNNKSTSLNLKISASQMENKNEAYGDIGDWEDTRKLVSALEKVEAWIFTRIVESIWWQTLTPHMQSAATRSINILLGAGSKKNLGRTSSSCDEDQVNFSQGLWKKAFKDACERLCPVRAAGHECGCLPVLARLIMEQCVARLDIAMFNAILRESADDIPTDPVSDPISDSKVLPIPAGRSSFGAGAQLKTAIGNWSRWLTDLFGMDDDDLLEEEKDEDNEGEDSSFKSFHLLNALSDLMMLPKDMLLSNSVRKELCCLLKVCPQFGTELIKKVLDVFVTDEFCPDPIPDVVLEALDSVDTTESGEDSITTIPCTAAPPRYLPPSAVSVAVIIGECGGQPQLRSGSTVIRKSYTSDDELDELNSPLTSIFFENSLPSPSSTKLSWKSKEKGSPSAIRYELLRDIWMKSE</sequence>
<evidence type="ECO:0000313" key="4">
    <source>
        <dbReference type="Proteomes" id="UP001159364"/>
    </source>
</evidence>
<feature type="compositionally biased region" description="Basic and acidic residues" evidence="1">
    <location>
        <begin position="271"/>
        <end position="286"/>
    </location>
</feature>
<feature type="domain" description="C2 NT-type" evidence="2">
    <location>
        <begin position="7"/>
        <end position="162"/>
    </location>
</feature>
<accession>A0AAV8SDI1</accession>
<proteinExistence type="predicted"/>
<dbReference type="AlphaFoldDB" id="A0AAV8SDI1"/>
<comment type="caution">
    <text evidence="3">The sequence shown here is derived from an EMBL/GenBank/DDBJ whole genome shotgun (WGS) entry which is preliminary data.</text>
</comment>